<keyword evidence="4 5" id="KW-0472">Membrane</keyword>
<accession>A0A1X7PKT7</accession>
<evidence type="ECO:0000256" key="5">
    <source>
        <dbReference type="SAM" id="Phobius"/>
    </source>
</evidence>
<protein>
    <submittedName>
        <fullName evidence="7">Sterol desaturase/sphingolipid hydroxylase, fatty acid hydroxylase superfamily</fullName>
    </submittedName>
</protein>
<dbReference type="GO" id="GO:0016491">
    <property type="term" value="F:oxidoreductase activity"/>
    <property type="evidence" value="ECO:0007669"/>
    <property type="project" value="InterPro"/>
</dbReference>
<feature type="domain" description="Fatty acid hydroxylase" evidence="6">
    <location>
        <begin position="97"/>
        <end position="235"/>
    </location>
</feature>
<dbReference type="GO" id="GO:0016020">
    <property type="term" value="C:membrane"/>
    <property type="evidence" value="ECO:0007669"/>
    <property type="project" value="UniProtKB-SubCell"/>
</dbReference>
<dbReference type="RefSeq" id="WP_176247590.1">
    <property type="nucleotide sequence ID" value="NZ_FXBL01000004.1"/>
</dbReference>
<evidence type="ECO:0000313" key="7">
    <source>
        <dbReference type="EMBL" id="SMH51358.1"/>
    </source>
</evidence>
<evidence type="ECO:0000313" key="8">
    <source>
        <dbReference type="Proteomes" id="UP000193083"/>
    </source>
</evidence>
<organism evidence="7 8">
    <name type="scientific">Mesorhizobium australicum</name>
    <dbReference type="NCBI Taxonomy" id="536018"/>
    <lineage>
        <taxon>Bacteria</taxon>
        <taxon>Pseudomonadati</taxon>
        <taxon>Pseudomonadota</taxon>
        <taxon>Alphaproteobacteria</taxon>
        <taxon>Hyphomicrobiales</taxon>
        <taxon>Phyllobacteriaceae</taxon>
        <taxon>Mesorhizobium</taxon>
    </lineage>
</organism>
<proteinExistence type="predicted"/>
<gene>
    <name evidence="7" type="ORF">SAMN02982922_4409</name>
</gene>
<dbReference type="Proteomes" id="UP000193083">
    <property type="component" value="Unassembled WGS sequence"/>
</dbReference>
<feature type="transmembrane region" description="Helical" evidence="5">
    <location>
        <begin position="6"/>
        <end position="34"/>
    </location>
</feature>
<dbReference type="AlphaFoldDB" id="A0A1X7PKT7"/>
<dbReference type="InterPro" id="IPR006694">
    <property type="entry name" value="Fatty_acid_hydroxylase"/>
</dbReference>
<dbReference type="InterPro" id="IPR050307">
    <property type="entry name" value="Sterol_Desaturase_Related"/>
</dbReference>
<sequence>MESISTGWAITFAIILASMTIRSLIIVGAAFAWYNASSFAQRRRVYRLAYAEGQIGSELQSAVTVIAFDALVFSTVRHFGLVQYAQDTSALLFAGSFLLVFLFTEVWFYATHRALHHKALFWIHRQHHTAKVTDPLTSLSFSIIERAILIGGILGFSALVSLAIPLSMGGLIAAGLSNYVLNVLGHSNVEFMPEWFAKSRIGRFFITPSYHAMHHARFRGHYGLFTTVLDRWFATRFEDYEQVYDRARAGRGLDRLGERVESSPRVSRRAVAGARS</sequence>
<dbReference type="GO" id="GO:0005506">
    <property type="term" value="F:iron ion binding"/>
    <property type="evidence" value="ECO:0007669"/>
    <property type="project" value="InterPro"/>
</dbReference>
<name>A0A1X7PKT7_9HYPH</name>
<keyword evidence="3 5" id="KW-1133">Transmembrane helix</keyword>
<dbReference type="Pfam" id="PF04116">
    <property type="entry name" value="FA_hydroxylase"/>
    <property type="match status" value="1"/>
</dbReference>
<reference evidence="7 8" key="1">
    <citation type="submission" date="2017-04" db="EMBL/GenBank/DDBJ databases">
        <authorList>
            <person name="Afonso C.L."/>
            <person name="Miller P.J."/>
            <person name="Scott M.A."/>
            <person name="Spackman E."/>
            <person name="Goraichik I."/>
            <person name="Dimitrov K.M."/>
            <person name="Suarez D.L."/>
            <person name="Swayne D.E."/>
        </authorList>
    </citation>
    <scope>NUCLEOTIDE SEQUENCE [LARGE SCALE GENOMIC DNA]</scope>
    <source>
        <strain evidence="7 8">B5P</strain>
    </source>
</reference>
<evidence type="ECO:0000259" key="6">
    <source>
        <dbReference type="Pfam" id="PF04116"/>
    </source>
</evidence>
<evidence type="ECO:0000256" key="3">
    <source>
        <dbReference type="ARBA" id="ARBA00022989"/>
    </source>
</evidence>
<evidence type="ECO:0000256" key="1">
    <source>
        <dbReference type="ARBA" id="ARBA00004370"/>
    </source>
</evidence>
<keyword evidence="2 5" id="KW-0812">Transmembrane</keyword>
<keyword evidence="8" id="KW-1185">Reference proteome</keyword>
<comment type="subcellular location">
    <subcellularLocation>
        <location evidence="1">Membrane</location>
    </subcellularLocation>
</comment>
<feature type="transmembrane region" description="Helical" evidence="5">
    <location>
        <begin position="147"/>
        <end position="176"/>
    </location>
</feature>
<evidence type="ECO:0000256" key="4">
    <source>
        <dbReference type="ARBA" id="ARBA00023136"/>
    </source>
</evidence>
<dbReference type="EMBL" id="FXBL01000004">
    <property type="protein sequence ID" value="SMH51358.1"/>
    <property type="molecule type" value="Genomic_DNA"/>
</dbReference>
<evidence type="ECO:0000256" key="2">
    <source>
        <dbReference type="ARBA" id="ARBA00022692"/>
    </source>
</evidence>
<dbReference type="GO" id="GO:0008610">
    <property type="term" value="P:lipid biosynthetic process"/>
    <property type="evidence" value="ECO:0007669"/>
    <property type="project" value="InterPro"/>
</dbReference>
<feature type="transmembrane region" description="Helical" evidence="5">
    <location>
        <begin position="88"/>
        <end position="110"/>
    </location>
</feature>
<dbReference type="PANTHER" id="PTHR11863">
    <property type="entry name" value="STEROL DESATURASE"/>
    <property type="match status" value="1"/>
</dbReference>